<evidence type="ECO:0000313" key="3">
    <source>
        <dbReference type="EMBL" id="BCZ49446.1"/>
    </source>
</evidence>
<dbReference type="Proteomes" id="UP000824633">
    <property type="component" value="Chromosome"/>
</dbReference>
<name>A0ABN6J561_9CLOT</name>
<sequence>MNFNTKLKEVRANLGLTQEQFATKFSFSRTTVTELENGNKKPTLKTIQKLSHLTNTKLSYWLDEDADTEIKLFDGLKIIIDTLIEVGEINESGKCSDKGTNLLLKMLEKEIPLYMNSKKN</sequence>
<keyword evidence="4" id="KW-1185">Reference proteome</keyword>
<dbReference type="PROSITE" id="PS50943">
    <property type="entry name" value="HTH_CROC1"/>
    <property type="match status" value="1"/>
</dbReference>
<evidence type="ECO:0000256" key="1">
    <source>
        <dbReference type="ARBA" id="ARBA00023125"/>
    </source>
</evidence>
<dbReference type="Gene3D" id="1.10.260.40">
    <property type="entry name" value="lambda repressor-like DNA-binding domains"/>
    <property type="match status" value="1"/>
</dbReference>
<feature type="domain" description="HTH cro/C1-type" evidence="2">
    <location>
        <begin position="7"/>
        <end position="61"/>
    </location>
</feature>
<evidence type="ECO:0000259" key="2">
    <source>
        <dbReference type="PROSITE" id="PS50943"/>
    </source>
</evidence>
<dbReference type="Pfam" id="PF01381">
    <property type="entry name" value="HTH_3"/>
    <property type="match status" value="1"/>
</dbReference>
<dbReference type="PANTHER" id="PTHR46558:SF13">
    <property type="entry name" value="HTH-TYPE TRANSCRIPTIONAL REGULATOR IMMR"/>
    <property type="match status" value="1"/>
</dbReference>
<dbReference type="CDD" id="cd00093">
    <property type="entry name" value="HTH_XRE"/>
    <property type="match status" value="1"/>
</dbReference>
<keyword evidence="1" id="KW-0238">DNA-binding</keyword>
<dbReference type="EMBL" id="AP024849">
    <property type="protein sequence ID" value="BCZ49446.1"/>
    <property type="molecule type" value="Genomic_DNA"/>
</dbReference>
<dbReference type="RefSeq" id="WP_224035628.1">
    <property type="nucleotide sequence ID" value="NZ_AP024849.1"/>
</dbReference>
<organism evidence="3 4">
    <name type="scientific">Clostridium gelidum</name>
    <dbReference type="NCBI Taxonomy" id="704125"/>
    <lineage>
        <taxon>Bacteria</taxon>
        <taxon>Bacillati</taxon>
        <taxon>Bacillota</taxon>
        <taxon>Clostridia</taxon>
        <taxon>Eubacteriales</taxon>
        <taxon>Clostridiaceae</taxon>
        <taxon>Clostridium</taxon>
    </lineage>
</organism>
<dbReference type="PANTHER" id="PTHR46558">
    <property type="entry name" value="TRACRIPTIONAL REGULATORY PROTEIN-RELATED-RELATED"/>
    <property type="match status" value="1"/>
</dbReference>
<dbReference type="InterPro" id="IPR010982">
    <property type="entry name" value="Lambda_DNA-bd_dom_sf"/>
</dbReference>
<reference evidence="4" key="1">
    <citation type="submission" date="2021-07" db="EMBL/GenBank/DDBJ databases">
        <title>Complete genome sequencing of a Clostridium isolate.</title>
        <authorList>
            <person name="Ueki A."/>
            <person name="Tonouchi A."/>
        </authorList>
    </citation>
    <scope>NUCLEOTIDE SEQUENCE [LARGE SCALE GENOMIC DNA]</scope>
    <source>
        <strain evidence="4">C5S11</strain>
    </source>
</reference>
<accession>A0ABN6J561</accession>
<evidence type="ECO:0000313" key="4">
    <source>
        <dbReference type="Proteomes" id="UP000824633"/>
    </source>
</evidence>
<dbReference type="SUPFAM" id="SSF47413">
    <property type="entry name" value="lambda repressor-like DNA-binding domains"/>
    <property type="match status" value="1"/>
</dbReference>
<proteinExistence type="predicted"/>
<protein>
    <recommendedName>
        <fullName evidence="2">HTH cro/C1-type domain-containing protein</fullName>
    </recommendedName>
</protein>
<gene>
    <name evidence="3" type="ORF">psyc5s11_55130</name>
</gene>
<dbReference type="SMART" id="SM00530">
    <property type="entry name" value="HTH_XRE"/>
    <property type="match status" value="1"/>
</dbReference>
<dbReference type="InterPro" id="IPR001387">
    <property type="entry name" value="Cro/C1-type_HTH"/>
</dbReference>